<evidence type="ECO:0000313" key="5">
    <source>
        <dbReference type="EMBL" id="MYL84221.1"/>
    </source>
</evidence>
<keyword evidence="6" id="KW-1185">Reference proteome</keyword>
<dbReference type="SUPFAM" id="SSF55136">
    <property type="entry name" value="Probable bacterial effector-binding domain"/>
    <property type="match status" value="1"/>
</dbReference>
<dbReference type="Pfam" id="PF06445">
    <property type="entry name" value="GyrI-like"/>
    <property type="match status" value="1"/>
</dbReference>
<dbReference type="InterPro" id="IPR050908">
    <property type="entry name" value="SmbC-like"/>
</dbReference>
<evidence type="ECO:0000313" key="6">
    <source>
        <dbReference type="Proteomes" id="UP000482487"/>
    </source>
</evidence>
<feature type="domain" description="HTH araC/xylS-type" evidence="4">
    <location>
        <begin position="14"/>
        <end position="112"/>
    </location>
</feature>
<dbReference type="Pfam" id="PF12833">
    <property type="entry name" value="HTH_18"/>
    <property type="match status" value="1"/>
</dbReference>
<dbReference type="InterPro" id="IPR029442">
    <property type="entry name" value="GyrI-like"/>
</dbReference>
<dbReference type="PANTHER" id="PTHR40055">
    <property type="entry name" value="TRANSCRIPTIONAL REGULATOR YGIV-RELATED"/>
    <property type="match status" value="1"/>
</dbReference>
<dbReference type="InterPro" id="IPR018060">
    <property type="entry name" value="HTH_AraC"/>
</dbReference>
<dbReference type="PROSITE" id="PS00041">
    <property type="entry name" value="HTH_ARAC_FAMILY_1"/>
    <property type="match status" value="1"/>
</dbReference>
<accession>A0A7C9ILW7</accession>
<keyword evidence="1" id="KW-0805">Transcription regulation</keyword>
<dbReference type="PROSITE" id="PS01124">
    <property type="entry name" value="HTH_ARAC_FAMILY_2"/>
    <property type="match status" value="1"/>
</dbReference>
<proteinExistence type="predicted"/>
<name>A0A7C9ILW7_9BACT</name>
<evidence type="ECO:0000256" key="3">
    <source>
        <dbReference type="ARBA" id="ARBA00023163"/>
    </source>
</evidence>
<dbReference type="InterPro" id="IPR009057">
    <property type="entry name" value="Homeodomain-like_sf"/>
</dbReference>
<dbReference type="PANTHER" id="PTHR40055:SF1">
    <property type="entry name" value="TRANSCRIPTIONAL REGULATOR YGIV-RELATED"/>
    <property type="match status" value="1"/>
</dbReference>
<evidence type="ECO:0000256" key="2">
    <source>
        <dbReference type="ARBA" id="ARBA00023125"/>
    </source>
</evidence>
<evidence type="ECO:0000259" key="4">
    <source>
        <dbReference type="PROSITE" id="PS01124"/>
    </source>
</evidence>
<dbReference type="Gene3D" id="1.10.10.60">
    <property type="entry name" value="Homeodomain-like"/>
    <property type="match status" value="2"/>
</dbReference>
<dbReference type="GO" id="GO:0043565">
    <property type="term" value="F:sequence-specific DNA binding"/>
    <property type="evidence" value="ECO:0007669"/>
    <property type="project" value="InterPro"/>
</dbReference>
<dbReference type="AlphaFoldDB" id="A0A7C9ILW7"/>
<dbReference type="SMART" id="SM00342">
    <property type="entry name" value="HTH_ARAC"/>
    <property type="match status" value="1"/>
</dbReference>
<dbReference type="GO" id="GO:0003700">
    <property type="term" value="F:DNA-binding transcription factor activity"/>
    <property type="evidence" value="ECO:0007669"/>
    <property type="project" value="InterPro"/>
</dbReference>
<protein>
    <submittedName>
        <fullName evidence="5">Helix-turn-helix domain-containing protein</fullName>
    </submittedName>
</protein>
<dbReference type="SMART" id="SM00871">
    <property type="entry name" value="AraC_E_bind"/>
    <property type="match status" value="1"/>
</dbReference>
<dbReference type="InterPro" id="IPR018062">
    <property type="entry name" value="HTH_AraC-typ_CS"/>
</dbReference>
<dbReference type="SUPFAM" id="SSF46689">
    <property type="entry name" value="Homeodomain-like"/>
    <property type="match status" value="2"/>
</dbReference>
<sequence>MTTQTRKDWERRVLAAMQVMEAGLDGELSLADIATAAHFSPYHFHRVFAGMTGETVGACLRRLRLERAAQRLCYSDQPVTDVALDAGFDAPEAFTRAFARVYSMAPSAWRRACLARSGPPAIPTCQPLIQEEFMTMDLTVTIKKLPPFKVACVRHVGPYDQCEGAWETLCALAGPLGLFGPTTQFIGIGHDCPQITPPEKIRYDACLTVPDSFAGTPELPVAVIGDQEYASAVVKGPYTNLGPAYAWLAGVWGPQSGREFAAGPSMEFYLTDPKTTPPEDNLTEIYVALAPAG</sequence>
<dbReference type="Proteomes" id="UP000482487">
    <property type="component" value="Unassembled WGS sequence"/>
</dbReference>
<evidence type="ECO:0000256" key="1">
    <source>
        <dbReference type="ARBA" id="ARBA00023015"/>
    </source>
</evidence>
<reference evidence="5 6" key="1">
    <citation type="submission" date="2020-01" db="EMBL/GenBank/DDBJ databases">
        <title>Genome sequence of Desulfovibrio aerotolerans DSM 16695(T).</title>
        <authorList>
            <person name="Karnachuk O."/>
            <person name="Avakyan M."/>
            <person name="Mardanov A."/>
            <person name="Kadnikov V."/>
            <person name="Ravin N."/>
        </authorList>
    </citation>
    <scope>NUCLEOTIDE SEQUENCE [LARGE SCALE GENOMIC DNA]</scope>
    <source>
        <strain evidence="5 6">DSM 16695</strain>
    </source>
</reference>
<gene>
    <name evidence="5" type="ORF">GTA51_13900</name>
</gene>
<organism evidence="5 6">
    <name type="scientific">Solidesulfovibrio aerotolerans</name>
    <dbReference type="NCBI Taxonomy" id="295255"/>
    <lineage>
        <taxon>Bacteria</taxon>
        <taxon>Pseudomonadati</taxon>
        <taxon>Thermodesulfobacteriota</taxon>
        <taxon>Desulfovibrionia</taxon>
        <taxon>Desulfovibrionales</taxon>
        <taxon>Desulfovibrionaceae</taxon>
        <taxon>Solidesulfovibrio</taxon>
    </lineage>
</organism>
<dbReference type="InterPro" id="IPR010499">
    <property type="entry name" value="AraC_E-bd"/>
</dbReference>
<dbReference type="Gene3D" id="3.20.80.10">
    <property type="entry name" value="Regulatory factor, effector binding domain"/>
    <property type="match status" value="1"/>
</dbReference>
<dbReference type="OrthoDB" id="5337216at2"/>
<dbReference type="RefSeq" id="WP_160962032.1">
    <property type="nucleotide sequence ID" value="NZ_WVUD01000027.1"/>
</dbReference>
<dbReference type="EMBL" id="WVUD01000027">
    <property type="protein sequence ID" value="MYL84221.1"/>
    <property type="molecule type" value="Genomic_DNA"/>
</dbReference>
<keyword evidence="3" id="KW-0804">Transcription</keyword>
<keyword evidence="2" id="KW-0238">DNA-binding</keyword>
<dbReference type="InterPro" id="IPR011256">
    <property type="entry name" value="Reg_factor_effector_dom_sf"/>
</dbReference>
<comment type="caution">
    <text evidence="5">The sequence shown here is derived from an EMBL/GenBank/DDBJ whole genome shotgun (WGS) entry which is preliminary data.</text>
</comment>